<protein>
    <submittedName>
        <fullName evidence="1">Uncharacterized protein</fullName>
    </submittedName>
</protein>
<name>A0ACC2BYT3_DIPCM</name>
<proteinExistence type="predicted"/>
<dbReference type="Proteomes" id="UP001162992">
    <property type="component" value="Chromosome 12"/>
</dbReference>
<organism evidence="1 2">
    <name type="scientific">Diphasiastrum complanatum</name>
    <name type="common">Issler's clubmoss</name>
    <name type="synonym">Lycopodium complanatum</name>
    <dbReference type="NCBI Taxonomy" id="34168"/>
    <lineage>
        <taxon>Eukaryota</taxon>
        <taxon>Viridiplantae</taxon>
        <taxon>Streptophyta</taxon>
        <taxon>Embryophyta</taxon>
        <taxon>Tracheophyta</taxon>
        <taxon>Lycopodiopsida</taxon>
        <taxon>Lycopodiales</taxon>
        <taxon>Lycopodiaceae</taxon>
        <taxon>Lycopodioideae</taxon>
        <taxon>Diphasiastrum</taxon>
    </lineage>
</organism>
<reference evidence="2" key="1">
    <citation type="journal article" date="2024" name="Proc. Natl. Acad. Sci. U.S.A.">
        <title>Extraordinary preservation of gene collinearity over three hundred million years revealed in homosporous lycophytes.</title>
        <authorList>
            <person name="Li C."/>
            <person name="Wickell D."/>
            <person name="Kuo L.Y."/>
            <person name="Chen X."/>
            <person name="Nie B."/>
            <person name="Liao X."/>
            <person name="Peng D."/>
            <person name="Ji J."/>
            <person name="Jenkins J."/>
            <person name="Williams M."/>
            <person name="Shu S."/>
            <person name="Plott C."/>
            <person name="Barry K."/>
            <person name="Rajasekar S."/>
            <person name="Grimwood J."/>
            <person name="Han X."/>
            <person name="Sun S."/>
            <person name="Hou Z."/>
            <person name="He W."/>
            <person name="Dai G."/>
            <person name="Sun C."/>
            <person name="Schmutz J."/>
            <person name="Leebens-Mack J.H."/>
            <person name="Li F.W."/>
            <person name="Wang L."/>
        </authorList>
    </citation>
    <scope>NUCLEOTIDE SEQUENCE [LARGE SCALE GENOMIC DNA]</scope>
    <source>
        <strain evidence="2">cv. PW_Plant_1</strain>
    </source>
</reference>
<gene>
    <name evidence="1" type="ORF">O6H91_12G009800</name>
</gene>
<sequence length="399" mass="45461">MHYTVMAVDILEVASIVWTHPFLASALVLLFTTPLFHLVLFFSPLLISTALCVIALISIGPQIEKIREERERQFKLVGLSLSGAESERPFNRYLIFRRGRHRPPRGRGRGERWTNWVRGIEIRGQSIWLSDSQFMTDIAEENLKADFRDGEGGIEMIEEDFCPSGALTFASAEDSLVNVSNFQTLMHSFHAQIADPLVFVNDKKPMQSLTKKIEQVELEKAVASSNEFQFQNNDSIACGNHLRSTEPEDLMPLEDNGVGDHEVVFGTTEKTSRMFRQERLCEELGGQVLFLEADRLYPTPSTRSKGDLTDMMDFQRIAKNVAQPEVCRPFGQDLKKACEKQSKPIVNLEPSGRNKHQKLGFSETEEENKPSISRCGCFKKRRFPYFFKTSRQKDQKSSV</sequence>
<evidence type="ECO:0000313" key="2">
    <source>
        <dbReference type="Proteomes" id="UP001162992"/>
    </source>
</evidence>
<evidence type="ECO:0000313" key="1">
    <source>
        <dbReference type="EMBL" id="KAJ7534916.1"/>
    </source>
</evidence>
<accession>A0ACC2BYT3</accession>
<keyword evidence="2" id="KW-1185">Reference proteome</keyword>
<comment type="caution">
    <text evidence="1">The sequence shown here is derived from an EMBL/GenBank/DDBJ whole genome shotgun (WGS) entry which is preliminary data.</text>
</comment>
<dbReference type="EMBL" id="CM055103">
    <property type="protein sequence ID" value="KAJ7534916.1"/>
    <property type="molecule type" value="Genomic_DNA"/>
</dbReference>